<evidence type="ECO:0000313" key="2">
    <source>
        <dbReference type="EMBL" id="SIS72866.1"/>
    </source>
</evidence>
<keyword evidence="3" id="KW-1185">Reference proteome</keyword>
<feature type="signal peptide" evidence="1">
    <location>
        <begin position="1"/>
        <end position="19"/>
    </location>
</feature>
<accession>A0A1N7LGG3</accession>
<dbReference type="Proteomes" id="UP000186026">
    <property type="component" value="Unassembled WGS sequence"/>
</dbReference>
<reference evidence="3" key="1">
    <citation type="submission" date="2017-01" db="EMBL/GenBank/DDBJ databases">
        <authorList>
            <person name="Varghese N."/>
            <person name="Submissions S."/>
        </authorList>
    </citation>
    <scope>NUCLEOTIDE SEQUENCE [LARGE SCALE GENOMIC DNA]</scope>
    <source>
        <strain evidence="3">DSM 46698</strain>
    </source>
</reference>
<gene>
    <name evidence="2" type="ORF">SAMN05421761_103312</name>
</gene>
<dbReference type="OrthoDB" id="9786645at2"/>
<dbReference type="Gene3D" id="2.40.160.60">
    <property type="entry name" value="Outer membrane protein transport protein (OMPP1/FadL/TodX)"/>
    <property type="match status" value="1"/>
</dbReference>
<evidence type="ECO:0000256" key="1">
    <source>
        <dbReference type="SAM" id="SignalP"/>
    </source>
</evidence>
<sequence length="273" mass="29883">MARILTFLGLILLPLHLHAQGGLDTYAKGARSMGMGNANLSLTDTWSVFNNIGALGRITKSSVAVGYDHRFQLNELTTLSSGAILANDKLNLGLSMSTFGDEHFNQRHIGIGISNQMGIASLGIKVNYVQTNIEGFGRSAVPVVEFGGLAELSPNLFFGAHIYNLTNAKVSKISNDHIPTVVKSGLSYLPTDKLTINLEAEKDILLDPVLKLGLEYNLMDKLWMRTGINTNPSNLFFGIGFRPKDFVIDYAMTQNQYLGATHHFSFGYIISKQ</sequence>
<proteinExistence type="predicted"/>
<feature type="chain" id="PRO_5013292262" description="Type IX secretion system membrane protein, PorP/SprF family" evidence="1">
    <location>
        <begin position="20"/>
        <end position="273"/>
    </location>
</feature>
<organism evidence="2 3">
    <name type="scientific">Belliella pelovolcani</name>
    <dbReference type="NCBI Taxonomy" id="529505"/>
    <lineage>
        <taxon>Bacteria</taxon>
        <taxon>Pseudomonadati</taxon>
        <taxon>Bacteroidota</taxon>
        <taxon>Cytophagia</taxon>
        <taxon>Cytophagales</taxon>
        <taxon>Cyclobacteriaceae</taxon>
        <taxon>Belliella</taxon>
    </lineage>
</organism>
<keyword evidence="1" id="KW-0732">Signal</keyword>
<dbReference type="AlphaFoldDB" id="A0A1N7LGG3"/>
<dbReference type="EMBL" id="FTOP01000003">
    <property type="protein sequence ID" value="SIS72866.1"/>
    <property type="molecule type" value="Genomic_DNA"/>
</dbReference>
<evidence type="ECO:0000313" key="3">
    <source>
        <dbReference type="Proteomes" id="UP000186026"/>
    </source>
</evidence>
<protein>
    <recommendedName>
        <fullName evidence="4">Type IX secretion system membrane protein, PorP/SprF family</fullName>
    </recommendedName>
</protein>
<dbReference type="STRING" id="529505.SAMN05421761_103312"/>
<name>A0A1N7LGG3_9BACT</name>
<dbReference type="RefSeq" id="WP_076499299.1">
    <property type="nucleotide sequence ID" value="NZ_FTOP01000003.1"/>
</dbReference>
<evidence type="ECO:0008006" key="4">
    <source>
        <dbReference type="Google" id="ProtNLM"/>
    </source>
</evidence>